<dbReference type="InterPro" id="IPR057652">
    <property type="entry name" value="DSRM_RDM1"/>
</dbReference>
<evidence type="ECO:0000259" key="1">
    <source>
        <dbReference type="Pfam" id="PF25517"/>
    </source>
</evidence>
<dbReference type="InterPro" id="IPR040224">
    <property type="entry name" value="RDM1"/>
</dbReference>
<proteinExistence type="predicted"/>
<evidence type="ECO:0000313" key="3">
    <source>
        <dbReference type="Proteomes" id="UP001205998"/>
    </source>
</evidence>
<accession>A0AAD5F8X6</accession>
<keyword evidence="3" id="KW-1185">Reference proteome</keyword>
<dbReference type="Pfam" id="PF25517">
    <property type="entry name" value="DSRM_RDM1"/>
    <property type="match status" value="1"/>
</dbReference>
<evidence type="ECO:0000313" key="2">
    <source>
        <dbReference type="EMBL" id="KAI5607288.1"/>
    </source>
</evidence>
<dbReference type="GO" id="GO:0005730">
    <property type="term" value="C:nucleolus"/>
    <property type="evidence" value="ECO:0007669"/>
    <property type="project" value="TreeGrafter"/>
</dbReference>
<protein>
    <submittedName>
        <fullName evidence="2">RAD52 motif-containing protein 1</fullName>
    </submittedName>
</protein>
<feature type="domain" description="DM1" evidence="1">
    <location>
        <begin position="38"/>
        <end position="70"/>
    </location>
</feature>
<dbReference type="PANTHER" id="PTHR31164:SF1">
    <property type="entry name" value="RAD52 MOTIF-CONTAINING PROTEIN 1"/>
    <property type="match status" value="1"/>
</dbReference>
<sequence length="113" mass="12847">MSYRVEGFRNNDLGPDEDSSSVYITEGSIDVSLFIETQLDKGPEEKLWKRRTLMKWAKDKAVVAAFEKVLLIVLGNGKVAVEHRTDQEEILSDENVEGILQLSALPLRLEHYL</sequence>
<name>A0AAD5F8X6_SILAS</name>
<comment type="caution">
    <text evidence="2">The sequence shown here is derived from an EMBL/GenBank/DDBJ whole genome shotgun (WGS) entry which is preliminary data.</text>
</comment>
<dbReference type="Proteomes" id="UP001205998">
    <property type="component" value="Unassembled WGS sequence"/>
</dbReference>
<gene>
    <name evidence="2" type="ORF">C0J50_7040</name>
</gene>
<dbReference type="EMBL" id="MU592027">
    <property type="protein sequence ID" value="KAI5607288.1"/>
    <property type="molecule type" value="Genomic_DNA"/>
</dbReference>
<dbReference type="PANTHER" id="PTHR31164">
    <property type="entry name" value="RAD52 MOTIF-CONTAINING PROTEIN 1"/>
    <property type="match status" value="1"/>
</dbReference>
<organism evidence="2 3">
    <name type="scientific">Silurus asotus</name>
    <name type="common">Amur catfish</name>
    <name type="synonym">Parasilurus asotus</name>
    <dbReference type="NCBI Taxonomy" id="30991"/>
    <lineage>
        <taxon>Eukaryota</taxon>
        <taxon>Metazoa</taxon>
        <taxon>Chordata</taxon>
        <taxon>Craniata</taxon>
        <taxon>Vertebrata</taxon>
        <taxon>Euteleostomi</taxon>
        <taxon>Actinopterygii</taxon>
        <taxon>Neopterygii</taxon>
        <taxon>Teleostei</taxon>
        <taxon>Ostariophysi</taxon>
        <taxon>Siluriformes</taxon>
        <taxon>Siluridae</taxon>
        <taxon>Silurus</taxon>
    </lineage>
</organism>
<reference evidence="2" key="1">
    <citation type="submission" date="2018-07" db="EMBL/GenBank/DDBJ databases">
        <title>Comparative genomics of catfishes provides insights into carnivory and benthic adaptation.</title>
        <authorList>
            <person name="Zhang Y."/>
            <person name="Wang D."/>
            <person name="Peng Z."/>
            <person name="Zheng S."/>
            <person name="Shao F."/>
            <person name="Tao W."/>
        </authorList>
    </citation>
    <scope>NUCLEOTIDE SEQUENCE</scope>
    <source>
        <strain evidence="2">Chongqing</strain>
    </source>
</reference>
<dbReference type="AlphaFoldDB" id="A0AAD5F8X6"/>